<dbReference type="PANTHER" id="PTHR22811">
    <property type="entry name" value="TRANSMEMBRANE EMP24 DOMAIN-CONTAINING PROTEIN"/>
    <property type="match status" value="1"/>
</dbReference>
<comment type="caution">
    <text evidence="10">The sequence shown here is derived from an EMBL/GenBank/DDBJ whole genome shotgun (WGS) entry which is preliminary data.</text>
</comment>
<organism evidence="10 11">
    <name type="scientific">Blepharisma stoltei</name>
    <dbReference type="NCBI Taxonomy" id="1481888"/>
    <lineage>
        <taxon>Eukaryota</taxon>
        <taxon>Sar</taxon>
        <taxon>Alveolata</taxon>
        <taxon>Ciliophora</taxon>
        <taxon>Postciliodesmatophora</taxon>
        <taxon>Heterotrichea</taxon>
        <taxon>Heterotrichida</taxon>
        <taxon>Blepharismidae</taxon>
        <taxon>Blepharisma</taxon>
    </lineage>
</organism>
<dbReference type="AlphaFoldDB" id="A0AAU9IVI8"/>
<dbReference type="SMART" id="SM01190">
    <property type="entry name" value="EMP24_GP25L"/>
    <property type="match status" value="1"/>
</dbReference>
<reference evidence="10" key="1">
    <citation type="submission" date="2021-09" db="EMBL/GenBank/DDBJ databases">
        <authorList>
            <consortium name="AG Swart"/>
            <person name="Singh M."/>
            <person name="Singh A."/>
            <person name="Seah K."/>
            <person name="Emmerich C."/>
        </authorList>
    </citation>
    <scope>NUCLEOTIDE SEQUENCE</scope>
    <source>
        <strain evidence="10">ATCC30299</strain>
    </source>
</reference>
<evidence type="ECO:0000256" key="7">
    <source>
        <dbReference type="ARBA" id="ARBA00037847"/>
    </source>
</evidence>
<evidence type="ECO:0000256" key="4">
    <source>
        <dbReference type="ARBA" id="ARBA00022729"/>
    </source>
</evidence>
<evidence type="ECO:0000256" key="3">
    <source>
        <dbReference type="ARBA" id="ARBA00022692"/>
    </source>
</evidence>
<feature type="domain" description="GOLD" evidence="9">
    <location>
        <begin position="53"/>
        <end position="227"/>
    </location>
</feature>
<dbReference type="EMBL" id="CAJZBQ010000015">
    <property type="protein sequence ID" value="CAG9316169.1"/>
    <property type="molecule type" value="Genomic_DNA"/>
</dbReference>
<proteinExistence type="inferred from homology"/>
<dbReference type="GO" id="GO:0012505">
    <property type="term" value="C:endomembrane system"/>
    <property type="evidence" value="ECO:0007669"/>
    <property type="project" value="UniProtKB-SubCell"/>
</dbReference>
<evidence type="ECO:0000256" key="5">
    <source>
        <dbReference type="ARBA" id="ARBA00022989"/>
    </source>
</evidence>
<keyword evidence="5 8" id="KW-1133">Transmembrane helix</keyword>
<evidence type="ECO:0000259" key="9">
    <source>
        <dbReference type="SMART" id="SM01190"/>
    </source>
</evidence>
<evidence type="ECO:0000313" key="11">
    <source>
        <dbReference type="Proteomes" id="UP001162131"/>
    </source>
</evidence>
<dbReference type="SUPFAM" id="SSF101576">
    <property type="entry name" value="Supernatant protein factor (SPF), C-terminal domain"/>
    <property type="match status" value="1"/>
</dbReference>
<name>A0AAU9IVI8_9CILI</name>
<dbReference type="InterPro" id="IPR036598">
    <property type="entry name" value="GOLD_dom_sf"/>
</dbReference>
<comment type="similarity">
    <text evidence="2">Belongs to the EMP24/GP25L family.</text>
</comment>
<dbReference type="Proteomes" id="UP001162131">
    <property type="component" value="Unassembled WGS sequence"/>
</dbReference>
<dbReference type="GO" id="GO:0016020">
    <property type="term" value="C:membrane"/>
    <property type="evidence" value="ECO:0007669"/>
    <property type="project" value="UniProtKB-SubCell"/>
</dbReference>
<keyword evidence="6 8" id="KW-0472">Membrane</keyword>
<keyword evidence="3 8" id="KW-0812">Transmembrane</keyword>
<feature type="transmembrane region" description="Helical" evidence="8">
    <location>
        <begin position="200"/>
        <end position="222"/>
    </location>
</feature>
<evidence type="ECO:0000256" key="2">
    <source>
        <dbReference type="ARBA" id="ARBA00007104"/>
    </source>
</evidence>
<dbReference type="InterPro" id="IPR009038">
    <property type="entry name" value="GOLD_dom"/>
</dbReference>
<accession>A0AAU9IVI8</accession>
<keyword evidence="4" id="KW-0732">Signal</keyword>
<evidence type="ECO:0000256" key="6">
    <source>
        <dbReference type="ARBA" id="ARBA00023136"/>
    </source>
</evidence>
<evidence type="ECO:0000256" key="1">
    <source>
        <dbReference type="ARBA" id="ARBA00004479"/>
    </source>
</evidence>
<comment type="subcellular location">
    <subcellularLocation>
        <location evidence="7">Endomembrane system</location>
        <topology evidence="7">Single-pass membrane protein</topology>
    </subcellularLocation>
    <subcellularLocation>
        <location evidence="1">Membrane</location>
        <topology evidence="1">Single-pass type I membrane protein</topology>
    </subcellularLocation>
</comment>
<evidence type="ECO:0000256" key="8">
    <source>
        <dbReference type="SAM" id="Phobius"/>
    </source>
</evidence>
<sequence length="232" mass="27141">MKLAFILAFAFAFAQDKRRVPQEESVEINAEDERSQLMKEWDEHMVGFVPSDMVTFELPARGEEIFFETIDVIPSKIRGAWFITSKESRDIEFSIMNPNMKVIFEKKKKSEALFYFDAEQVGIYTFKFKNTKVIQKHVVTFALNCGNSTDEVLKTEHLTPLEKQLVDIQKEIKDFQVDNQFAQLRQESHYRTMADSNRNVFIFSILESLGVIAVSAWQAYYIKKLLDNRRIL</sequence>
<evidence type="ECO:0000313" key="10">
    <source>
        <dbReference type="EMBL" id="CAG9316169.1"/>
    </source>
</evidence>
<gene>
    <name evidence="10" type="ORF">BSTOLATCC_MIC15608</name>
</gene>
<protein>
    <recommendedName>
        <fullName evidence="9">GOLD domain-containing protein</fullName>
    </recommendedName>
</protein>
<keyword evidence="11" id="KW-1185">Reference proteome</keyword>
<dbReference type="InterPro" id="IPR015720">
    <property type="entry name" value="Emp24-like"/>
</dbReference>
<dbReference type="Pfam" id="PF01105">
    <property type="entry name" value="EMP24_GP25L"/>
    <property type="match status" value="1"/>
</dbReference>